<dbReference type="AlphaFoldDB" id="A0A382ISX3"/>
<organism evidence="1">
    <name type="scientific">marine metagenome</name>
    <dbReference type="NCBI Taxonomy" id="408172"/>
    <lineage>
        <taxon>unclassified sequences</taxon>
        <taxon>metagenomes</taxon>
        <taxon>ecological metagenomes</taxon>
    </lineage>
</organism>
<protein>
    <submittedName>
        <fullName evidence="1">Uncharacterized protein</fullName>
    </submittedName>
</protein>
<evidence type="ECO:0000313" key="1">
    <source>
        <dbReference type="EMBL" id="SVC02780.1"/>
    </source>
</evidence>
<feature type="non-terminal residue" evidence="1">
    <location>
        <position position="1"/>
    </location>
</feature>
<dbReference type="EMBL" id="UINC01069420">
    <property type="protein sequence ID" value="SVC02780.1"/>
    <property type="molecule type" value="Genomic_DNA"/>
</dbReference>
<sequence length="355" mass="38051">GNVTWSLSDLTMNASLVTDQTNQTGQAVYIGADGFEIAVNGPPNGMKAWGAPETTFAASGLSLAEFSAQSTGSSATRWFTWANADFGTEGFSGAMTGDINGNWFEPSPVTPADLRTVELRFTAVNEAEGEDQYKPLDLANENVSYAYRYLRGAGNDPPAQADMTSTEAPWDVSKYIINAEGPGAYVYQERVPIALSAWDIEADPPRRLAVGFLENNAPGGLVNGAYGPAFYNTVGNVAGDGPREWLFIFDADYTELGNNNSLLTDFGLLPNATADATEPIIPIMWAIFAGRRIPDRFPQDGFQFLLMANHVNTASDVFNISVAGVETSDAFLAADIKKITAFPNPYFGVNSAEVS</sequence>
<accession>A0A382ISX3</accession>
<name>A0A382ISX3_9ZZZZ</name>
<reference evidence="1" key="1">
    <citation type="submission" date="2018-05" db="EMBL/GenBank/DDBJ databases">
        <authorList>
            <person name="Lanie J.A."/>
            <person name="Ng W.-L."/>
            <person name="Kazmierczak K.M."/>
            <person name="Andrzejewski T.M."/>
            <person name="Davidsen T.M."/>
            <person name="Wayne K.J."/>
            <person name="Tettelin H."/>
            <person name="Glass J.I."/>
            <person name="Rusch D."/>
            <person name="Podicherti R."/>
            <person name="Tsui H.-C.T."/>
            <person name="Winkler M.E."/>
        </authorList>
    </citation>
    <scope>NUCLEOTIDE SEQUENCE</scope>
</reference>
<proteinExistence type="predicted"/>
<feature type="non-terminal residue" evidence="1">
    <location>
        <position position="355"/>
    </location>
</feature>
<gene>
    <name evidence="1" type="ORF">METZ01_LOCUS255634</name>
</gene>